<dbReference type="OrthoDB" id="419598at2759"/>
<dbReference type="InterPro" id="IPR008030">
    <property type="entry name" value="NmrA-like"/>
</dbReference>
<dbReference type="Gene3D" id="3.90.25.10">
    <property type="entry name" value="UDP-galactose 4-epimerase, domain 1"/>
    <property type="match status" value="1"/>
</dbReference>
<dbReference type="EMBL" id="JAGPXF010000007">
    <property type="protein sequence ID" value="KAH7235551.1"/>
    <property type="molecule type" value="Genomic_DNA"/>
</dbReference>
<dbReference type="SUPFAM" id="SSF51735">
    <property type="entry name" value="NAD(P)-binding Rossmann-fold domains"/>
    <property type="match status" value="1"/>
</dbReference>
<evidence type="ECO:0000259" key="1">
    <source>
        <dbReference type="Pfam" id="PF05368"/>
    </source>
</evidence>
<accession>A0A8K0RND6</accession>
<sequence>MTQIGIFPASGALGTSTYTHLLSQVPNGQVTLINRYPEKVPKQYINNGTIVRQASYESSSEELEAAFAGVNVLFLISYPSHVHQYRNKVQTKALDAAVKAGVKHIFYSSLGFASINKDFTKAEVMGAHLDSEAYVKELARTHPGFSWTSIREGLYSESFPIYTSFLDLKNPPSKILIPHDGSGPGVSWVKRDELGEATARLIASYTKSPSSFKYTNEIVTLTGSKSWTLAETIEVLSRAAGKGFQIQEISVDEYVDLPQIKEYFGSKEKARTWATAWEAIRAGETAPVTSTMKEILGREPEPFEKTIEEFAKQTKSGKIQ</sequence>
<dbReference type="InterPro" id="IPR036291">
    <property type="entry name" value="NAD(P)-bd_dom_sf"/>
</dbReference>
<protein>
    <recommendedName>
        <fullName evidence="1">NmrA-like domain-containing protein</fullName>
    </recommendedName>
</protein>
<dbReference type="PANTHER" id="PTHR47129:SF1">
    <property type="entry name" value="NMRA-LIKE DOMAIN-CONTAINING PROTEIN"/>
    <property type="match status" value="1"/>
</dbReference>
<feature type="domain" description="NmrA-like" evidence="1">
    <location>
        <begin position="3"/>
        <end position="258"/>
    </location>
</feature>
<dbReference type="AlphaFoldDB" id="A0A8K0RND6"/>
<dbReference type="Gene3D" id="3.40.50.720">
    <property type="entry name" value="NAD(P)-binding Rossmann-like Domain"/>
    <property type="match status" value="1"/>
</dbReference>
<organism evidence="2 3">
    <name type="scientific">Fusarium tricinctum</name>
    <dbReference type="NCBI Taxonomy" id="61284"/>
    <lineage>
        <taxon>Eukaryota</taxon>
        <taxon>Fungi</taxon>
        <taxon>Dikarya</taxon>
        <taxon>Ascomycota</taxon>
        <taxon>Pezizomycotina</taxon>
        <taxon>Sordariomycetes</taxon>
        <taxon>Hypocreomycetidae</taxon>
        <taxon>Hypocreales</taxon>
        <taxon>Nectriaceae</taxon>
        <taxon>Fusarium</taxon>
        <taxon>Fusarium tricinctum species complex</taxon>
    </lineage>
</organism>
<dbReference type="InterPro" id="IPR052718">
    <property type="entry name" value="NmrA-type_oxidoreductase"/>
</dbReference>
<reference evidence="2" key="1">
    <citation type="journal article" date="2021" name="Nat. Commun.">
        <title>Genetic determinants of endophytism in the Arabidopsis root mycobiome.</title>
        <authorList>
            <person name="Mesny F."/>
            <person name="Miyauchi S."/>
            <person name="Thiergart T."/>
            <person name="Pickel B."/>
            <person name="Atanasova L."/>
            <person name="Karlsson M."/>
            <person name="Huettel B."/>
            <person name="Barry K.W."/>
            <person name="Haridas S."/>
            <person name="Chen C."/>
            <person name="Bauer D."/>
            <person name="Andreopoulos W."/>
            <person name="Pangilinan J."/>
            <person name="LaButti K."/>
            <person name="Riley R."/>
            <person name="Lipzen A."/>
            <person name="Clum A."/>
            <person name="Drula E."/>
            <person name="Henrissat B."/>
            <person name="Kohler A."/>
            <person name="Grigoriev I.V."/>
            <person name="Martin F.M."/>
            <person name="Hacquard S."/>
        </authorList>
    </citation>
    <scope>NUCLEOTIDE SEQUENCE</scope>
    <source>
        <strain evidence="2">MPI-SDFR-AT-0068</strain>
    </source>
</reference>
<keyword evidence="3" id="KW-1185">Reference proteome</keyword>
<comment type="caution">
    <text evidence="2">The sequence shown here is derived from an EMBL/GenBank/DDBJ whole genome shotgun (WGS) entry which is preliminary data.</text>
</comment>
<dbReference type="Pfam" id="PF05368">
    <property type="entry name" value="NmrA"/>
    <property type="match status" value="1"/>
</dbReference>
<gene>
    <name evidence="2" type="ORF">BKA59DRAFT_532988</name>
</gene>
<evidence type="ECO:0000313" key="2">
    <source>
        <dbReference type="EMBL" id="KAH7235551.1"/>
    </source>
</evidence>
<proteinExistence type="predicted"/>
<dbReference type="Proteomes" id="UP000813427">
    <property type="component" value="Unassembled WGS sequence"/>
</dbReference>
<evidence type="ECO:0000313" key="3">
    <source>
        <dbReference type="Proteomes" id="UP000813427"/>
    </source>
</evidence>
<dbReference type="PANTHER" id="PTHR47129">
    <property type="entry name" value="QUINONE OXIDOREDUCTASE 2"/>
    <property type="match status" value="1"/>
</dbReference>
<name>A0A8K0RND6_9HYPO</name>